<dbReference type="PROSITE" id="PS51910">
    <property type="entry name" value="GH18_2"/>
    <property type="match status" value="1"/>
</dbReference>
<evidence type="ECO:0000256" key="2">
    <source>
        <dbReference type="ARBA" id="ARBA00004613"/>
    </source>
</evidence>
<dbReference type="EMBL" id="CM003099">
    <property type="protein sequence ID" value="KUI66967.1"/>
    <property type="molecule type" value="Genomic_DNA"/>
</dbReference>
<dbReference type="InterPro" id="IPR050542">
    <property type="entry name" value="Glycosyl_Hydrlase18_Chitinase"/>
</dbReference>
<dbReference type="Pfam" id="PF00704">
    <property type="entry name" value="Glyco_hydro_18"/>
    <property type="match status" value="1"/>
</dbReference>
<name>A0A194VSI9_CYTMA</name>
<dbReference type="InterPro" id="IPR017853">
    <property type="entry name" value="GH"/>
</dbReference>
<dbReference type="InterPro" id="IPR001579">
    <property type="entry name" value="Glyco_hydro_18_chit_AS"/>
</dbReference>
<evidence type="ECO:0000256" key="4">
    <source>
        <dbReference type="ARBA" id="ARBA00022525"/>
    </source>
</evidence>
<keyword evidence="10" id="KW-0624">Polysaccharide degradation</keyword>
<proteinExistence type="inferred from homology"/>
<dbReference type="GO" id="GO:0008061">
    <property type="term" value="F:chitin binding"/>
    <property type="evidence" value="ECO:0007669"/>
    <property type="project" value="UniProtKB-KW"/>
</dbReference>
<feature type="signal peptide" evidence="13">
    <location>
        <begin position="1"/>
        <end position="18"/>
    </location>
</feature>
<evidence type="ECO:0000256" key="9">
    <source>
        <dbReference type="ARBA" id="ARBA00023295"/>
    </source>
</evidence>
<comment type="subcellular location">
    <subcellularLocation>
        <location evidence="2">Secreted</location>
    </subcellularLocation>
</comment>
<evidence type="ECO:0000313" key="16">
    <source>
        <dbReference type="Proteomes" id="UP000078559"/>
    </source>
</evidence>
<keyword evidence="5" id="KW-0147">Chitin-binding</keyword>
<keyword evidence="8" id="KW-0119">Carbohydrate metabolism</keyword>
<dbReference type="PROSITE" id="PS01095">
    <property type="entry name" value="GH18_1"/>
    <property type="match status" value="1"/>
</dbReference>
<dbReference type="InterPro" id="IPR001223">
    <property type="entry name" value="Glyco_hydro18_cat"/>
</dbReference>
<feature type="chain" id="PRO_5008266771" description="chitinase" evidence="13">
    <location>
        <begin position="19"/>
        <end position="338"/>
    </location>
</feature>
<dbReference type="SMR" id="A0A194VSI9"/>
<dbReference type="GO" id="GO:0008843">
    <property type="term" value="F:endochitinase activity"/>
    <property type="evidence" value="ECO:0007669"/>
    <property type="project" value="UniProtKB-EC"/>
</dbReference>
<evidence type="ECO:0000256" key="11">
    <source>
        <dbReference type="RuleBase" id="RU000489"/>
    </source>
</evidence>
<evidence type="ECO:0000256" key="6">
    <source>
        <dbReference type="ARBA" id="ARBA00022801"/>
    </source>
</evidence>
<dbReference type="PANTHER" id="PTHR45708:SF49">
    <property type="entry name" value="ENDOCHITINASE"/>
    <property type="match status" value="1"/>
</dbReference>
<evidence type="ECO:0000256" key="5">
    <source>
        <dbReference type="ARBA" id="ARBA00022669"/>
    </source>
</evidence>
<keyword evidence="7" id="KW-0146">Chitin degradation</keyword>
<dbReference type="EC" id="3.2.1.14" evidence="3"/>
<comment type="catalytic activity">
    <reaction evidence="1">
        <text>Random endo-hydrolysis of N-acetyl-beta-D-glucosaminide (1-&gt;4)-beta-linkages in chitin and chitodextrins.</text>
        <dbReference type="EC" id="3.2.1.14"/>
    </reaction>
</comment>
<dbReference type="AlphaFoldDB" id="A0A194VSI9"/>
<evidence type="ECO:0000256" key="8">
    <source>
        <dbReference type="ARBA" id="ARBA00023277"/>
    </source>
</evidence>
<evidence type="ECO:0000313" key="15">
    <source>
        <dbReference type="EMBL" id="KUI66967.1"/>
    </source>
</evidence>
<reference evidence="15" key="1">
    <citation type="submission" date="2014-12" db="EMBL/GenBank/DDBJ databases">
        <title>Genome Sequence of Valsa Canker Pathogens Uncovers a Specific Adaption of Colonization on Woody Bark.</title>
        <authorList>
            <person name="Yin Z."/>
            <person name="Liu H."/>
            <person name="Gao X."/>
            <person name="Li Z."/>
            <person name="Song N."/>
            <person name="Ke X."/>
            <person name="Dai Q."/>
            <person name="Wu Y."/>
            <person name="Sun Y."/>
            <person name="Xu J.-R."/>
            <person name="Kang Z.K."/>
            <person name="Wang L."/>
            <person name="Huang L."/>
        </authorList>
    </citation>
    <scope>NUCLEOTIDE SEQUENCE [LARGE SCALE GENOMIC DNA]</scope>
    <source>
        <strain evidence="15">03-8</strain>
    </source>
</reference>
<sequence>MKAQTLAAVSLAAGAVSAMPYNSQFPKYTVKRASGFADGTTVAAFWGQSTEDLSDVCADDSFDIVIMAFVTSLNPPKLNFGKDTGTPSSAQSAKSGWSLFDGTQASTNGKSLAEQISGCQQAGKKVMISFGGDVNYSNATFSSSDEAKQGADYLWNLFLGGTDSQDLRPFGSDVTLDGVDLDNESGDGSYYEDLVKELRSKMSGNSTKQYYISAEPMCSFYDQSDSSIPDTILSQLDFVNVQFYNNEQQGIGGSDFKTTIQGWAKKFASANPSPKLFLGIPGGPNAAHNNVQSADEIKTTIESVKNMNLTGFGGVGIWDAGHAMQNTGFAAAVKSALG</sequence>
<dbReference type="GO" id="GO:0000272">
    <property type="term" value="P:polysaccharide catabolic process"/>
    <property type="evidence" value="ECO:0007669"/>
    <property type="project" value="UniProtKB-KW"/>
</dbReference>
<evidence type="ECO:0000256" key="10">
    <source>
        <dbReference type="ARBA" id="ARBA00023326"/>
    </source>
</evidence>
<evidence type="ECO:0000259" key="14">
    <source>
        <dbReference type="PROSITE" id="PS51910"/>
    </source>
</evidence>
<dbReference type="SUPFAM" id="SSF51445">
    <property type="entry name" value="(Trans)glycosidases"/>
    <property type="match status" value="1"/>
</dbReference>
<comment type="similarity">
    <text evidence="12">Belongs to the glycosyl hydrolase 18 family.</text>
</comment>
<keyword evidence="4" id="KW-0964">Secreted</keyword>
<evidence type="ECO:0000256" key="12">
    <source>
        <dbReference type="RuleBase" id="RU004453"/>
    </source>
</evidence>
<dbReference type="Proteomes" id="UP000078559">
    <property type="component" value="Chromosome 2"/>
</dbReference>
<organism evidence="15 16">
    <name type="scientific">Cytospora mali</name>
    <name type="common">Apple Valsa canker fungus</name>
    <name type="synonym">Valsa mali</name>
    <dbReference type="NCBI Taxonomy" id="578113"/>
    <lineage>
        <taxon>Eukaryota</taxon>
        <taxon>Fungi</taxon>
        <taxon>Dikarya</taxon>
        <taxon>Ascomycota</taxon>
        <taxon>Pezizomycotina</taxon>
        <taxon>Sordariomycetes</taxon>
        <taxon>Sordariomycetidae</taxon>
        <taxon>Diaporthales</taxon>
        <taxon>Cytosporaceae</taxon>
        <taxon>Cytospora</taxon>
    </lineage>
</organism>
<feature type="domain" description="GH18" evidence="14">
    <location>
        <begin position="40"/>
        <end position="338"/>
    </location>
</feature>
<dbReference type="PANTHER" id="PTHR45708">
    <property type="entry name" value="ENDOCHITINASE"/>
    <property type="match status" value="1"/>
</dbReference>
<keyword evidence="16" id="KW-1185">Reference proteome</keyword>
<keyword evidence="6 11" id="KW-0378">Hydrolase</keyword>
<dbReference type="GO" id="GO:0006032">
    <property type="term" value="P:chitin catabolic process"/>
    <property type="evidence" value="ECO:0007669"/>
    <property type="project" value="UniProtKB-KW"/>
</dbReference>
<protein>
    <recommendedName>
        <fullName evidence="3">chitinase</fullName>
        <ecNumber evidence="3">3.2.1.14</ecNumber>
    </recommendedName>
</protein>
<dbReference type="GO" id="GO:0005576">
    <property type="term" value="C:extracellular region"/>
    <property type="evidence" value="ECO:0007669"/>
    <property type="project" value="UniProtKB-SubCell"/>
</dbReference>
<evidence type="ECO:0000256" key="3">
    <source>
        <dbReference type="ARBA" id="ARBA00012729"/>
    </source>
</evidence>
<dbReference type="Gene3D" id="3.20.20.80">
    <property type="entry name" value="Glycosidases"/>
    <property type="match status" value="1"/>
</dbReference>
<evidence type="ECO:0000256" key="13">
    <source>
        <dbReference type="SAM" id="SignalP"/>
    </source>
</evidence>
<gene>
    <name evidence="15" type="ORF">VM1G_02214</name>
</gene>
<evidence type="ECO:0000256" key="1">
    <source>
        <dbReference type="ARBA" id="ARBA00000822"/>
    </source>
</evidence>
<evidence type="ECO:0000256" key="7">
    <source>
        <dbReference type="ARBA" id="ARBA00023024"/>
    </source>
</evidence>
<keyword evidence="9 11" id="KW-0326">Glycosidase</keyword>
<dbReference type="OrthoDB" id="2425929at2759"/>
<accession>A0A194VSI9</accession>
<keyword evidence="13" id="KW-0732">Signal</keyword>